<organism evidence="1 2">
    <name type="scientific">Flavobacterium panici</name>
    <dbReference type="NCBI Taxonomy" id="2654843"/>
    <lineage>
        <taxon>Bacteria</taxon>
        <taxon>Pseudomonadati</taxon>
        <taxon>Bacteroidota</taxon>
        <taxon>Flavobacteriia</taxon>
        <taxon>Flavobacteriales</taxon>
        <taxon>Flavobacteriaceae</taxon>
        <taxon>Flavobacterium</taxon>
    </lineage>
</organism>
<evidence type="ECO:0000313" key="1">
    <source>
        <dbReference type="EMBL" id="CAC9975475.1"/>
    </source>
</evidence>
<proteinExistence type="predicted"/>
<gene>
    <name evidence="1" type="ORF">FLAPXU55_03188</name>
</gene>
<protein>
    <submittedName>
        <fullName evidence="1">Uncharacterized protein</fullName>
    </submittedName>
</protein>
<name>A0A9N8J3C9_9FLAO</name>
<sequence length="240" mass="28121">MFLDLYPKMIIHDSLPKLMILDQFGIKEITNEIFKKLISFKRTDFIFFISSSFVRRFNELPEFKSYLTITKENFEDSKPFHSHKVVFEYYKSLVDTNYMLAPFSIKKGINIYGLIFGSNHTLGLEKFLKVGWKINPHTGDANYNIDEEKIVDGQLSVFEEQNTIKKLGVLECMLRDLILNKRETSLYKIYLCTLDFGCLPKHCNEVLKKLEKENKIMSVKTKTEKIHNLATPNDIKINLK</sequence>
<keyword evidence="2" id="KW-1185">Reference proteome</keyword>
<comment type="caution">
    <text evidence="1">The sequence shown here is derived from an EMBL/GenBank/DDBJ whole genome shotgun (WGS) entry which is preliminary data.</text>
</comment>
<dbReference type="AlphaFoldDB" id="A0A9N8J3C9"/>
<dbReference type="Proteomes" id="UP000533639">
    <property type="component" value="Unassembled WGS sequence"/>
</dbReference>
<dbReference type="NCBIfam" id="TIGR04474">
    <property type="entry name" value="tcm_partner"/>
    <property type="match status" value="1"/>
</dbReference>
<dbReference type="EMBL" id="CAIJDE010000049">
    <property type="protein sequence ID" value="CAC9975475.1"/>
    <property type="molecule type" value="Genomic_DNA"/>
</dbReference>
<dbReference type="InterPro" id="IPR031009">
    <property type="entry name" value="Tcm_partner"/>
</dbReference>
<accession>A0A9N8J3C9</accession>
<reference evidence="1 2" key="1">
    <citation type="submission" date="2020-06" db="EMBL/GenBank/DDBJ databases">
        <authorList>
            <person name="Criscuolo A."/>
        </authorList>
    </citation>
    <scope>NUCLEOTIDE SEQUENCE [LARGE SCALE GENOMIC DNA]</scope>
    <source>
        <strain evidence="1">PXU-55</strain>
    </source>
</reference>
<evidence type="ECO:0000313" key="2">
    <source>
        <dbReference type="Proteomes" id="UP000533639"/>
    </source>
</evidence>